<evidence type="ECO:0000256" key="6">
    <source>
        <dbReference type="ARBA" id="ARBA00022840"/>
    </source>
</evidence>
<protein>
    <submittedName>
        <fullName evidence="10">Unannotated protein</fullName>
    </submittedName>
</protein>
<dbReference type="InterPro" id="IPR004662">
    <property type="entry name" value="AcgluKinase_fam"/>
</dbReference>
<accession>A0A6J6MJB6</accession>
<dbReference type="EMBL" id="CAEZUA010000054">
    <property type="protein sequence ID" value="CAB4591396.1"/>
    <property type="molecule type" value="Genomic_DNA"/>
</dbReference>
<dbReference type="Pfam" id="PF00696">
    <property type="entry name" value="AA_kinase"/>
    <property type="match status" value="1"/>
</dbReference>
<dbReference type="AlphaFoldDB" id="A0A6J6MJB6"/>
<evidence type="ECO:0000256" key="1">
    <source>
        <dbReference type="ARBA" id="ARBA00022571"/>
    </source>
</evidence>
<gene>
    <name evidence="9" type="ORF">UFOPK1773_00856</name>
    <name evidence="10" type="ORF">UFOPK2288_01111</name>
</gene>
<evidence type="ECO:0000256" key="2">
    <source>
        <dbReference type="ARBA" id="ARBA00022605"/>
    </source>
</evidence>
<dbReference type="PRINTS" id="PR00474">
    <property type="entry name" value="GLU5KINASE"/>
</dbReference>
<dbReference type="InterPro" id="IPR037528">
    <property type="entry name" value="ArgB"/>
</dbReference>
<evidence type="ECO:0000259" key="8">
    <source>
        <dbReference type="Pfam" id="PF00696"/>
    </source>
</evidence>
<dbReference type="GO" id="GO:0003991">
    <property type="term" value="F:acetylglutamate kinase activity"/>
    <property type="evidence" value="ECO:0007669"/>
    <property type="project" value="InterPro"/>
</dbReference>
<keyword evidence="2" id="KW-0028">Amino-acid biosynthesis</keyword>
<dbReference type="GO" id="GO:0005524">
    <property type="term" value="F:ATP binding"/>
    <property type="evidence" value="ECO:0007669"/>
    <property type="project" value="UniProtKB-KW"/>
</dbReference>
<evidence type="ECO:0000313" key="9">
    <source>
        <dbReference type="EMBL" id="CAB4591396.1"/>
    </source>
</evidence>
<evidence type="ECO:0000256" key="5">
    <source>
        <dbReference type="ARBA" id="ARBA00022777"/>
    </source>
</evidence>
<name>A0A6J6MJB6_9ZZZZ</name>
<dbReference type="PANTHER" id="PTHR23342">
    <property type="entry name" value="N-ACETYLGLUTAMATE SYNTHASE"/>
    <property type="match status" value="1"/>
</dbReference>
<dbReference type="SUPFAM" id="SSF53633">
    <property type="entry name" value="Carbamate kinase-like"/>
    <property type="match status" value="1"/>
</dbReference>
<keyword evidence="3" id="KW-0808">Transferase</keyword>
<dbReference type="PANTHER" id="PTHR23342:SF0">
    <property type="entry name" value="N-ACETYLGLUTAMATE SYNTHASE, MITOCHONDRIAL"/>
    <property type="match status" value="1"/>
</dbReference>
<evidence type="ECO:0000256" key="4">
    <source>
        <dbReference type="ARBA" id="ARBA00022741"/>
    </source>
</evidence>
<evidence type="ECO:0000256" key="3">
    <source>
        <dbReference type="ARBA" id="ARBA00022679"/>
    </source>
</evidence>
<dbReference type="NCBIfam" id="TIGR00761">
    <property type="entry name" value="argB"/>
    <property type="match status" value="1"/>
</dbReference>
<organism evidence="10">
    <name type="scientific">freshwater metagenome</name>
    <dbReference type="NCBI Taxonomy" id="449393"/>
    <lineage>
        <taxon>unclassified sequences</taxon>
        <taxon>metagenomes</taxon>
        <taxon>ecological metagenomes</taxon>
    </lineage>
</organism>
<dbReference type="InterPro" id="IPR036393">
    <property type="entry name" value="AceGlu_kinase-like_sf"/>
</dbReference>
<dbReference type="Gene3D" id="3.40.1160.10">
    <property type="entry name" value="Acetylglutamate kinase-like"/>
    <property type="match status" value="1"/>
</dbReference>
<proteinExistence type="inferred from homology"/>
<reference evidence="10" key="1">
    <citation type="submission" date="2020-05" db="EMBL/GenBank/DDBJ databases">
        <authorList>
            <person name="Chiriac C."/>
            <person name="Salcher M."/>
            <person name="Ghai R."/>
            <person name="Kavagutti S V."/>
        </authorList>
    </citation>
    <scope>NUCLEOTIDE SEQUENCE</scope>
</reference>
<sequence length="266" mass="27395">MIVIKYGGHAMEDTDGLFSKAVQATIDLGQECVIVHGGGPQIDAALKKADINSTFLGGYRVTSVAAFAVVQAVLSADVLRNLVAHLRARGLNATGLTGRDGGLLIARRLRNLVDGTPAELGEVGEIVRVDPTILRTLLAGGYLPVISPIATEGDEVEENSSVGLNVNADLAAGAIAGALSADCLIFLTDVAGIYRNWPDASSLITKISSSELESLKDSFAEGMAPKVLATLNAINSGAKSVRIIDGKDPEAFAFALSGIGGTLVVA</sequence>
<keyword evidence="6" id="KW-0067">ATP-binding</keyword>
<dbReference type="InterPro" id="IPR001057">
    <property type="entry name" value="Glu/AcGlu_kinase"/>
</dbReference>
<dbReference type="InterPro" id="IPR001048">
    <property type="entry name" value="Asp/Glu/Uridylate_kinase"/>
</dbReference>
<dbReference type="GO" id="GO:0006526">
    <property type="term" value="P:L-arginine biosynthetic process"/>
    <property type="evidence" value="ECO:0007669"/>
    <property type="project" value="UniProtKB-KW"/>
</dbReference>
<keyword evidence="4" id="KW-0547">Nucleotide-binding</keyword>
<dbReference type="GO" id="GO:0005737">
    <property type="term" value="C:cytoplasm"/>
    <property type="evidence" value="ECO:0007669"/>
    <property type="project" value="InterPro"/>
</dbReference>
<dbReference type="PIRSF" id="PIRSF000728">
    <property type="entry name" value="NAGK"/>
    <property type="match status" value="1"/>
</dbReference>
<dbReference type="HAMAP" id="MF_00082">
    <property type="entry name" value="ArgB"/>
    <property type="match status" value="1"/>
</dbReference>
<dbReference type="CDD" id="cd04238">
    <property type="entry name" value="AAK_NAGK-like"/>
    <property type="match status" value="1"/>
</dbReference>
<feature type="domain" description="Aspartate/glutamate/uridylate kinase" evidence="8">
    <location>
        <begin position="1"/>
        <end position="245"/>
    </location>
</feature>
<evidence type="ECO:0000256" key="7">
    <source>
        <dbReference type="ARBA" id="ARBA00029440"/>
    </source>
</evidence>
<keyword evidence="1" id="KW-0055">Arginine biosynthesis</keyword>
<keyword evidence="5" id="KW-0418">Kinase</keyword>
<comment type="pathway">
    <text evidence="7">Amino-acid biosynthesis.</text>
</comment>
<dbReference type="EMBL" id="CAEZWS010000079">
    <property type="protein sequence ID" value="CAB4672453.1"/>
    <property type="molecule type" value="Genomic_DNA"/>
</dbReference>
<evidence type="ECO:0000313" key="10">
    <source>
        <dbReference type="EMBL" id="CAB4672453.1"/>
    </source>
</evidence>